<sequence length="51" mass="5928">MRSHVIFVYSLSTNTMIRCFNTASGMRSHVPLCLGNRRNRRFKCGFSFPVM</sequence>
<organism evidence="1 2">
    <name type="scientific">Selenomonas sputigena (strain ATCC 35185 / DSM 20758 / CCUG 44933 / VPI D19B-28)</name>
    <dbReference type="NCBI Taxonomy" id="546271"/>
    <lineage>
        <taxon>Bacteria</taxon>
        <taxon>Bacillati</taxon>
        <taxon>Bacillota</taxon>
        <taxon>Negativicutes</taxon>
        <taxon>Selenomonadales</taxon>
        <taxon>Selenomonadaceae</taxon>
        <taxon>Selenomonas</taxon>
    </lineage>
</organism>
<name>C9LVS3_SELS3</name>
<comment type="caution">
    <text evidence="1">The sequence shown here is derived from an EMBL/GenBank/DDBJ whole genome shotgun (WGS) entry which is preliminary data.</text>
</comment>
<protein>
    <submittedName>
        <fullName evidence="1">Uncharacterized protein</fullName>
    </submittedName>
</protein>
<reference evidence="1 2" key="1">
    <citation type="submission" date="2009-09" db="EMBL/GenBank/DDBJ databases">
        <authorList>
            <person name="Weinstock G."/>
            <person name="Sodergren E."/>
            <person name="Clifton S."/>
            <person name="Fulton L."/>
            <person name="Fulton B."/>
            <person name="Courtney L."/>
            <person name="Fronick C."/>
            <person name="Harrison M."/>
            <person name="Strong C."/>
            <person name="Farmer C."/>
            <person name="Delahaunty K."/>
            <person name="Markovic C."/>
            <person name="Hall O."/>
            <person name="Minx P."/>
            <person name="Tomlinson C."/>
            <person name="Mitreva M."/>
            <person name="Nelson J."/>
            <person name="Hou S."/>
            <person name="Wollam A."/>
            <person name="Pepin K.H."/>
            <person name="Johnson M."/>
            <person name="Bhonagiri V."/>
            <person name="Nash W.E."/>
            <person name="Warren W."/>
            <person name="Chinwalla A."/>
            <person name="Mardis E.R."/>
            <person name="Wilson R.K."/>
        </authorList>
    </citation>
    <scope>NUCLEOTIDE SEQUENCE [LARGE SCALE GENOMIC DNA]</scope>
    <source>
        <strain evidence="2">ATCC 35185 / DSM 20758 / VPI D19B-28</strain>
    </source>
</reference>
<accession>C9LVS3</accession>
<dbReference type="EMBL" id="ACKP02000030">
    <property type="protein sequence ID" value="EEX77045.1"/>
    <property type="molecule type" value="Genomic_DNA"/>
</dbReference>
<evidence type="ECO:0000313" key="2">
    <source>
        <dbReference type="Proteomes" id="UP000003505"/>
    </source>
</evidence>
<gene>
    <name evidence="1" type="ORF">SELSPUOL_01567</name>
</gene>
<evidence type="ECO:0000313" key="1">
    <source>
        <dbReference type="EMBL" id="EEX77045.1"/>
    </source>
</evidence>
<dbReference type="AlphaFoldDB" id="C9LVS3"/>
<proteinExistence type="predicted"/>
<dbReference type="Proteomes" id="UP000003505">
    <property type="component" value="Unassembled WGS sequence"/>
</dbReference>